<accession>A0A974NG69</accession>
<dbReference type="EMBL" id="CP067393">
    <property type="protein sequence ID" value="QQP86190.1"/>
    <property type="molecule type" value="Genomic_DNA"/>
</dbReference>
<dbReference type="Proteomes" id="UP000595278">
    <property type="component" value="Chromosome"/>
</dbReference>
<keyword evidence="2" id="KW-1185">Reference proteome</keyword>
<gene>
    <name evidence="1" type="ORF">JHT90_02785</name>
</gene>
<sequence length="172" mass="20100">MIYAQKTERTEFDVCLDMVAHFNKQAVATLFDVDDVVVIRADQYLRPGCNVLVRAGANFNEKNLLEILVYKQNNAYEIYKKDLQSSKSKTAVQVFNDSKSSWYNAFSWAKEGYYEYVSGKFQLFHFYTQQGDYITFTFYLTVPSKSDKPNKQELDDKMQSLINIIAKQMAYY</sequence>
<dbReference type="AlphaFoldDB" id="A0A974NG69"/>
<name>A0A974NG69_9GAMM</name>
<protein>
    <submittedName>
        <fullName evidence="1">Uncharacterized protein</fullName>
    </submittedName>
</protein>
<dbReference type="KEGG" id="eaz:JHT90_02785"/>
<reference evidence="1 2" key="1">
    <citation type="submission" date="2021-01" db="EMBL/GenBank/DDBJ databases">
        <title>Entomomonas sp. F2A isolated from a house cricket (Acheta domesticus).</title>
        <authorList>
            <person name="Spergser J."/>
            <person name="Busse H.-J."/>
        </authorList>
    </citation>
    <scope>NUCLEOTIDE SEQUENCE [LARGE SCALE GENOMIC DNA]</scope>
    <source>
        <strain evidence="1 2">F2A</strain>
    </source>
</reference>
<evidence type="ECO:0000313" key="2">
    <source>
        <dbReference type="Proteomes" id="UP000595278"/>
    </source>
</evidence>
<proteinExistence type="predicted"/>
<dbReference type="RefSeq" id="WP_201093832.1">
    <property type="nucleotide sequence ID" value="NZ_CP067393.1"/>
</dbReference>
<evidence type="ECO:0000313" key="1">
    <source>
        <dbReference type="EMBL" id="QQP86190.1"/>
    </source>
</evidence>
<organism evidence="1 2">
    <name type="scientific">Entomomonas asaccharolytica</name>
    <dbReference type="NCBI Taxonomy" id="2785331"/>
    <lineage>
        <taxon>Bacteria</taxon>
        <taxon>Pseudomonadati</taxon>
        <taxon>Pseudomonadota</taxon>
        <taxon>Gammaproteobacteria</taxon>
        <taxon>Pseudomonadales</taxon>
        <taxon>Pseudomonadaceae</taxon>
        <taxon>Entomomonas</taxon>
    </lineage>
</organism>